<organism evidence="4 5">
    <name type="scientific">Nocardioides flavescens</name>
    <dbReference type="NCBI Taxonomy" id="2691959"/>
    <lineage>
        <taxon>Bacteria</taxon>
        <taxon>Bacillati</taxon>
        <taxon>Actinomycetota</taxon>
        <taxon>Actinomycetes</taxon>
        <taxon>Propionibacteriales</taxon>
        <taxon>Nocardioidaceae</taxon>
        <taxon>Nocardioides</taxon>
    </lineage>
</organism>
<evidence type="ECO:0000256" key="2">
    <source>
        <dbReference type="SAM" id="Phobius"/>
    </source>
</evidence>
<dbReference type="Gene3D" id="3.60.40.10">
    <property type="entry name" value="PPM-type phosphatase domain"/>
    <property type="match status" value="1"/>
</dbReference>
<dbReference type="PANTHER" id="PTHR43156:SF2">
    <property type="entry name" value="STAGE II SPORULATION PROTEIN E"/>
    <property type="match status" value="1"/>
</dbReference>
<accession>A0A6L7F0G8</accession>
<keyword evidence="5" id="KW-1185">Reference proteome</keyword>
<feature type="domain" description="PPM-type phosphatase" evidence="3">
    <location>
        <begin position="95"/>
        <end position="306"/>
    </location>
</feature>
<dbReference type="GO" id="GO:0016791">
    <property type="term" value="F:phosphatase activity"/>
    <property type="evidence" value="ECO:0007669"/>
    <property type="project" value="TreeGrafter"/>
</dbReference>
<dbReference type="Proteomes" id="UP000473325">
    <property type="component" value="Unassembled WGS sequence"/>
</dbReference>
<gene>
    <name evidence="4" type="ORF">GRQ65_08255</name>
</gene>
<dbReference type="InterPro" id="IPR036457">
    <property type="entry name" value="PPM-type-like_dom_sf"/>
</dbReference>
<dbReference type="InterPro" id="IPR052016">
    <property type="entry name" value="Bact_Sigma-Reg"/>
</dbReference>
<feature type="transmembrane region" description="Helical" evidence="2">
    <location>
        <begin position="16"/>
        <end position="34"/>
    </location>
</feature>
<dbReference type="Pfam" id="PF07228">
    <property type="entry name" value="SpoIIE"/>
    <property type="match status" value="1"/>
</dbReference>
<evidence type="ECO:0000259" key="3">
    <source>
        <dbReference type="SMART" id="SM00331"/>
    </source>
</evidence>
<name>A0A6L7F0G8_9ACTN</name>
<keyword evidence="1" id="KW-0378">Hydrolase</keyword>
<keyword evidence="2" id="KW-1133">Transmembrane helix</keyword>
<sequence>MVPLLLGSLVLSPRRLPWFVGWVVLALVTSLLLQDSISARTWGAVGIQVLMALIVLGFSVRRSRLGVAGVTGESMFVDLRDSILAQGGIPDLPSDWRVERALRSAGGTPFAGDFLVATCPTPERLEIAVVDVSGKGEDAGTRALLLSGVFGGLLGALPPEDFLPAANDYLLRQDWDEGFATAVHLSLTLTDGSFAVRSAGHPPAVVLSGTEREVLTSDGPVLGLIPDAEFSVATGRLAEPGTTMLLYTDGMVERADRDLDQGLERLLDEGRRLLGTGDHGVDRVAERLVDALGSPDDDRAMVVVSRAQRSGR</sequence>
<keyword evidence="2" id="KW-0812">Transmembrane</keyword>
<keyword evidence="2" id="KW-0472">Membrane</keyword>
<dbReference type="InterPro" id="IPR001932">
    <property type="entry name" value="PPM-type_phosphatase-like_dom"/>
</dbReference>
<comment type="caution">
    <text evidence="4">The sequence shown here is derived from an EMBL/GenBank/DDBJ whole genome shotgun (WGS) entry which is preliminary data.</text>
</comment>
<evidence type="ECO:0000313" key="5">
    <source>
        <dbReference type="Proteomes" id="UP000473325"/>
    </source>
</evidence>
<dbReference type="EMBL" id="WUEK01000004">
    <property type="protein sequence ID" value="MXG89542.1"/>
    <property type="molecule type" value="Genomic_DNA"/>
</dbReference>
<dbReference type="SMART" id="SM00331">
    <property type="entry name" value="PP2C_SIG"/>
    <property type="match status" value="1"/>
</dbReference>
<proteinExistence type="predicted"/>
<evidence type="ECO:0000313" key="4">
    <source>
        <dbReference type="EMBL" id="MXG89542.1"/>
    </source>
</evidence>
<reference evidence="4 5" key="1">
    <citation type="submission" date="2019-12" db="EMBL/GenBank/DDBJ databases">
        <authorList>
            <person name="Kun Z."/>
        </authorList>
    </citation>
    <scope>NUCLEOTIDE SEQUENCE [LARGE SCALE GENOMIC DNA]</scope>
    <source>
        <strain evidence="4 5">YIM 123512</strain>
    </source>
</reference>
<dbReference type="AlphaFoldDB" id="A0A6L7F0G8"/>
<evidence type="ECO:0000256" key="1">
    <source>
        <dbReference type="ARBA" id="ARBA00022801"/>
    </source>
</evidence>
<feature type="transmembrane region" description="Helical" evidence="2">
    <location>
        <begin position="41"/>
        <end position="60"/>
    </location>
</feature>
<protein>
    <submittedName>
        <fullName evidence="4">SpoIIE family protein phosphatase</fullName>
    </submittedName>
</protein>
<dbReference type="PANTHER" id="PTHR43156">
    <property type="entry name" value="STAGE II SPORULATION PROTEIN E-RELATED"/>
    <property type="match status" value="1"/>
</dbReference>
<dbReference type="SUPFAM" id="SSF81606">
    <property type="entry name" value="PP2C-like"/>
    <property type="match status" value="1"/>
</dbReference>